<dbReference type="GO" id="GO:0016020">
    <property type="term" value="C:membrane"/>
    <property type="evidence" value="ECO:0007669"/>
    <property type="project" value="UniProtKB-SubCell"/>
</dbReference>
<name>A0A2A9MCL9_BESBE</name>
<feature type="transmembrane region" description="Helical" evidence="6">
    <location>
        <begin position="296"/>
        <end position="315"/>
    </location>
</feature>
<proteinExistence type="inferred from homology"/>
<evidence type="ECO:0000256" key="1">
    <source>
        <dbReference type="ARBA" id="ARBA00004141"/>
    </source>
</evidence>
<organism evidence="8 9">
    <name type="scientific">Besnoitia besnoiti</name>
    <name type="common">Apicomplexan protozoan</name>
    <dbReference type="NCBI Taxonomy" id="94643"/>
    <lineage>
        <taxon>Eukaryota</taxon>
        <taxon>Sar</taxon>
        <taxon>Alveolata</taxon>
        <taxon>Apicomplexa</taxon>
        <taxon>Conoidasida</taxon>
        <taxon>Coccidia</taxon>
        <taxon>Eucoccidiorida</taxon>
        <taxon>Eimeriorina</taxon>
        <taxon>Sarcocystidae</taxon>
        <taxon>Besnoitia</taxon>
    </lineage>
</organism>
<protein>
    <recommendedName>
        <fullName evidence="6">GDT1 family protein</fullName>
    </recommendedName>
</protein>
<dbReference type="GO" id="GO:0046873">
    <property type="term" value="F:metal ion transmembrane transporter activity"/>
    <property type="evidence" value="ECO:0007669"/>
    <property type="project" value="InterPro"/>
</dbReference>
<evidence type="ECO:0000313" key="9">
    <source>
        <dbReference type="Proteomes" id="UP000224006"/>
    </source>
</evidence>
<keyword evidence="9" id="KW-1185">Reference proteome</keyword>
<evidence type="ECO:0000256" key="5">
    <source>
        <dbReference type="ARBA" id="ARBA00023136"/>
    </source>
</evidence>
<comment type="caution">
    <text evidence="8">The sequence shown here is derived from an EMBL/GenBank/DDBJ whole genome shotgun (WGS) entry which is preliminary data.</text>
</comment>
<evidence type="ECO:0000256" key="7">
    <source>
        <dbReference type="SAM" id="MobiDB-lite"/>
    </source>
</evidence>
<keyword evidence="4 6" id="KW-1133">Transmembrane helix</keyword>
<keyword evidence="3 6" id="KW-0812">Transmembrane</keyword>
<comment type="similarity">
    <text evidence="2 6">Belongs to the GDT1 family.</text>
</comment>
<dbReference type="OrthoDB" id="442680at2759"/>
<sequence length="317" mass="33062">MNPGGPSPLSLAGDAELSGSYPAGIVVDASFLSTFVASFFVIMCSELGDKTFLITALLAMKEGNAVYVFIGSISALWLMTGLSAAGGVLLPTLLSAEVTHWIMIAMLTIFGVKMLIEGFSTDDGETGEEMSRLEKELAIKKDSEGTDTEMKTRAQEKGAEDAAGLSHLDGDGPLAREWTQVAPTEDEEARRTLKSGEATARDVLRSPETASRGVLCRAGCAVAAAISSLVNPVFLQSFGLTFVAEWGDRSQMSTFALAASRNVAGVFAGAALGHALCTALAVIGGKVLAARISERLVLLAGGVMFILFAIFGAVLDV</sequence>
<dbReference type="EMBL" id="NWUJ01000003">
    <property type="protein sequence ID" value="PFH36238.1"/>
    <property type="molecule type" value="Genomic_DNA"/>
</dbReference>
<dbReference type="RefSeq" id="XP_029220247.1">
    <property type="nucleotide sequence ID" value="XM_029362881.1"/>
</dbReference>
<evidence type="ECO:0000313" key="8">
    <source>
        <dbReference type="EMBL" id="PFH36238.1"/>
    </source>
</evidence>
<feature type="transmembrane region" description="Helical" evidence="6">
    <location>
        <begin position="20"/>
        <end position="44"/>
    </location>
</feature>
<dbReference type="STRING" id="94643.A0A2A9MCL9"/>
<evidence type="ECO:0000256" key="6">
    <source>
        <dbReference type="RuleBase" id="RU365102"/>
    </source>
</evidence>
<comment type="subcellular location">
    <subcellularLocation>
        <location evidence="1 6">Membrane</location>
        <topology evidence="1 6">Multi-pass membrane protein</topology>
    </subcellularLocation>
</comment>
<dbReference type="PANTHER" id="PTHR12608:SF1">
    <property type="entry name" value="TRANSMEMBRANE PROTEIN 165"/>
    <property type="match status" value="1"/>
</dbReference>
<dbReference type="AlphaFoldDB" id="A0A2A9MCL9"/>
<dbReference type="PANTHER" id="PTHR12608">
    <property type="entry name" value="TRANSMEMBRANE PROTEIN HTP-1 RELATED"/>
    <property type="match status" value="1"/>
</dbReference>
<dbReference type="KEGG" id="bbes:BESB_044300"/>
<reference evidence="8 9" key="1">
    <citation type="submission" date="2017-09" db="EMBL/GenBank/DDBJ databases">
        <title>Genome sequencing of Besnoitia besnoiti strain Bb-Ger1.</title>
        <authorList>
            <person name="Schares G."/>
            <person name="Venepally P."/>
            <person name="Lorenzi H.A."/>
        </authorList>
    </citation>
    <scope>NUCLEOTIDE SEQUENCE [LARGE SCALE GENOMIC DNA]</scope>
    <source>
        <strain evidence="8 9">Bb-Ger1</strain>
    </source>
</reference>
<keyword evidence="5 6" id="KW-0472">Membrane</keyword>
<dbReference type="Pfam" id="PF01169">
    <property type="entry name" value="GDT1"/>
    <property type="match status" value="2"/>
</dbReference>
<dbReference type="GeneID" id="40309360"/>
<dbReference type="Proteomes" id="UP000224006">
    <property type="component" value="Chromosome III"/>
</dbReference>
<dbReference type="InterPro" id="IPR001727">
    <property type="entry name" value="GDT1-like"/>
</dbReference>
<feature type="transmembrane region" description="Helical" evidence="6">
    <location>
        <begin position="98"/>
        <end position="116"/>
    </location>
</feature>
<feature type="transmembrane region" description="Helical" evidence="6">
    <location>
        <begin position="214"/>
        <end position="243"/>
    </location>
</feature>
<feature type="transmembrane region" description="Helical" evidence="6">
    <location>
        <begin position="65"/>
        <end position="86"/>
    </location>
</feature>
<accession>A0A2A9MCL9</accession>
<feature type="transmembrane region" description="Helical" evidence="6">
    <location>
        <begin position="263"/>
        <end position="284"/>
    </location>
</feature>
<evidence type="ECO:0000256" key="4">
    <source>
        <dbReference type="ARBA" id="ARBA00022989"/>
    </source>
</evidence>
<feature type="region of interest" description="Disordered" evidence="7">
    <location>
        <begin position="140"/>
        <end position="172"/>
    </location>
</feature>
<gene>
    <name evidence="8" type="ORF">BESB_044300</name>
</gene>
<dbReference type="VEuPathDB" id="ToxoDB:BESB_044300"/>
<evidence type="ECO:0000256" key="2">
    <source>
        <dbReference type="ARBA" id="ARBA00009190"/>
    </source>
</evidence>
<feature type="compositionally biased region" description="Basic and acidic residues" evidence="7">
    <location>
        <begin position="140"/>
        <end position="160"/>
    </location>
</feature>
<evidence type="ECO:0000256" key="3">
    <source>
        <dbReference type="ARBA" id="ARBA00022692"/>
    </source>
</evidence>